<dbReference type="SUPFAM" id="SSF53300">
    <property type="entry name" value="vWA-like"/>
    <property type="match status" value="1"/>
</dbReference>
<evidence type="ECO:0000313" key="2">
    <source>
        <dbReference type="EMBL" id="RJX68347.1"/>
    </source>
</evidence>
<dbReference type="SMART" id="SM00327">
    <property type="entry name" value="VWA"/>
    <property type="match status" value="1"/>
</dbReference>
<dbReference type="EMBL" id="QVMU01000021">
    <property type="protein sequence ID" value="RJX68347.1"/>
    <property type="molecule type" value="Genomic_DNA"/>
</dbReference>
<sequence>MKMFRVLPIVASVSLLIACGGDDSSQDPKVTYSGTLIVPQGLQQNSLRILAGDFLSSRSDECPNVPDGYLPMANAAVVLEDENGSALSTETSTDNCGVFTVEVAGETDGFSNSVISATLDGYKPLKANAENFISSGDGAAVPVASTVSSDAKYIISAIQSLGGDKISFSVTDSASNNAVIQLTKNAFEVSVNDQPLVISALNSTDQLGLASSNVVALDASGSMTSLVTGEDELGPQSNNEVYTRHRLTAKAAHQFVSEKGAADEFSVISFDNQINTINNAFIANYNLLDETGNSVNFDYPETGFVQDKAKLHFAIDMYNPKSSLWQGGSADDEKHPDRTDTVATVNGFYPWSGGTELEGAINTSLEQVKERTNTLKRVFVLTDGQSYFNDRDGVIALANENSIPVHAIAISQSADEENLQEIATQTGGTYYKVIDEQTITGIYSSLQTTIKYAYVAELNAPLQSSDTLKLTLTINGEEVERTLTIQ</sequence>
<evidence type="ECO:0000259" key="1">
    <source>
        <dbReference type="PROSITE" id="PS50234"/>
    </source>
</evidence>
<organism evidence="2 3">
    <name type="scientific">Vibrio sinensis</name>
    <dbReference type="NCBI Taxonomy" id="2302434"/>
    <lineage>
        <taxon>Bacteria</taxon>
        <taxon>Pseudomonadati</taxon>
        <taxon>Pseudomonadota</taxon>
        <taxon>Gammaproteobacteria</taxon>
        <taxon>Vibrionales</taxon>
        <taxon>Vibrionaceae</taxon>
        <taxon>Vibrio</taxon>
    </lineage>
</organism>
<proteinExistence type="predicted"/>
<keyword evidence="3" id="KW-1185">Reference proteome</keyword>
<dbReference type="InterPro" id="IPR036465">
    <property type="entry name" value="vWFA_dom_sf"/>
</dbReference>
<dbReference type="PROSITE" id="PS51257">
    <property type="entry name" value="PROKAR_LIPOPROTEIN"/>
    <property type="match status" value="1"/>
</dbReference>
<dbReference type="InterPro" id="IPR002035">
    <property type="entry name" value="VWF_A"/>
</dbReference>
<dbReference type="Proteomes" id="UP000273252">
    <property type="component" value="Unassembled WGS sequence"/>
</dbReference>
<dbReference type="RefSeq" id="WP_120033935.1">
    <property type="nucleotide sequence ID" value="NZ_QVMU01000021.1"/>
</dbReference>
<dbReference type="AlphaFoldDB" id="A0A3A6QYR8"/>
<name>A0A3A6QYR8_9VIBR</name>
<evidence type="ECO:0000313" key="3">
    <source>
        <dbReference type="Proteomes" id="UP000273252"/>
    </source>
</evidence>
<dbReference type="CDD" id="cd00198">
    <property type="entry name" value="vWFA"/>
    <property type="match status" value="1"/>
</dbReference>
<comment type="caution">
    <text evidence="2">The sequence shown here is derived from an EMBL/GenBank/DDBJ whole genome shotgun (WGS) entry which is preliminary data.</text>
</comment>
<dbReference type="PROSITE" id="PS50234">
    <property type="entry name" value="VWFA"/>
    <property type="match status" value="1"/>
</dbReference>
<dbReference type="Gene3D" id="3.40.50.410">
    <property type="entry name" value="von Willebrand factor, type A domain"/>
    <property type="match status" value="1"/>
</dbReference>
<accession>A0A3A6QYR8</accession>
<dbReference type="Pfam" id="PF00092">
    <property type="entry name" value="VWA"/>
    <property type="match status" value="1"/>
</dbReference>
<feature type="domain" description="VWFA" evidence="1">
    <location>
        <begin position="212"/>
        <end position="446"/>
    </location>
</feature>
<reference evidence="2 3" key="1">
    <citation type="submission" date="2018-08" db="EMBL/GenBank/DDBJ databases">
        <title>Vibrio isolated from the Eastern China Marginal Seas.</title>
        <authorList>
            <person name="Li Y."/>
        </authorList>
    </citation>
    <scope>NUCLEOTIDE SEQUENCE [LARGE SCALE GENOMIC DNA]</scope>
    <source>
        <strain evidence="2 3">BEI233</strain>
    </source>
</reference>
<protein>
    <submittedName>
        <fullName evidence="2">VWA domain-containing protein</fullName>
    </submittedName>
</protein>
<dbReference type="OrthoDB" id="5906361at2"/>
<gene>
    <name evidence="2" type="ORF">DZ860_17635</name>
</gene>